<dbReference type="Proteomes" id="UP001556692">
    <property type="component" value="Unassembled WGS sequence"/>
</dbReference>
<evidence type="ECO:0000313" key="3">
    <source>
        <dbReference type="EMBL" id="MEX0408081.1"/>
    </source>
</evidence>
<proteinExistence type="predicted"/>
<dbReference type="InterPro" id="IPR050078">
    <property type="entry name" value="Ribosomal_L11_MeTrfase_PrmA"/>
</dbReference>
<dbReference type="EMBL" id="JBDPGJ010000005">
    <property type="protein sequence ID" value="MEX0408081.1"/>
    <property type="molecule type" value="Genomic_DNA"/>
</dbReference>
<dbReference type="PANTHER" id="PTHR43648">
    <property type="entry name" value="ELECTRON TRANSFER FLAVOPROTEIN BETA SUBUNIT LYSINE METHYLTRANSFERASE"/>
    <property type="match status" value="1"/>
</dbReference>
<dbReference type="GO" id="GO:0005840">
    <property type="term" value="C:ribosome"/>
    <property type="evidence" value="ECO:0007669"/>
    <property type="project" value="UniProtKB-KW"/>
</dbReference>
<dbReference type="PANTHER" id="PTHR43648:SF1">
    <property type="entry name" value="ELECTRON TRANSFER FLAVOPROTEIN BETA SUBUNIT LYSINE METHYLTRANSFERASE"/>
    <property type="match status" value="1"/>
</dbReference>
<accession>A0ABV3SNM5</accession>
<dbReference type="GO" id="GO:0032259">
    <property type="term" value="P:methylation"/>
    <property type="evidence" value="ECO:0007669"/>
    <property type="project" value="UniProtKB-KW"/>
</dbReference>
<dbReference type="Pfam" id="PF06325">
    <property type="entry name" value="PrmA"/>
    <property type="match status" value="1"/>
</dbReference>
<dbReference type="SUPFAM" id="SSF53335">
    <property type="entry name" value="S-adenosyl-L-methionine-dependent methyltransferases"/>
    <property type="match status" value="1"/>
</dbReference>
<keyword evidence="2" id="KW-0808">Transferase</keyword>
<protein>
    <submittedName>
        <fullName evidence="3">50S ribosomal protein L11 methyltransferase</fullName>
    </submittedName>
</protein>
<keyword evidence="3" id="KW-0687">Ribonucleoprotein</keyword>
<dbReference type="GO" id="GO:0008168">
    <property type="term" value="F:methyltransferase activity"/>
    <property type="evidence" value="ECO:0007669"/>
    <property type="project" value="UniProtKB-KW"/>
</dbReference>
<dbReference type="Gene3D" id="3.40.50.150">
    <property type="entry name" value="Vaccinia Virus protein VP39"/>
    <property type="match status" value="1"/>
</dbReference>
<reference evidence="3 4" key="1">
    <citation type="submission" date="2024-05" db="EMBL/GenBank/DDBJ databases">
        <authorList>
            <person name="Jiang F."/>
        </authorList>
    </citation>
    <scope>NUCLEOTIDE SEQUENCE [LARGE SCALE GENOMIC DNA]</scope>
    <source>
        <strain evidence="3 4">LZ166</strain>
    </source>
</reference>
<comment type="caution">
    <text evidence="3">The sequence shown here is derived from an EMBL/GenBank/DDBJ whole genome shotgun (WGS) entry which is preliminary data.</text>
</comment>
<dbReference type="RefSeq" id="WP_367956448.1">
    <property type="nucleotide sequence ID" value="NZ_JBDPGJ010000005.1"/>
</dbReference>
<keyword evidence="1 3" id="KW-0489">Methyltransferase</keyword>
<sequence>MDPSSPAIEKFILANLPIAPVPTVPEIRLHRAGPRSGLWRLAGIDGAFGSPYWAYVWGGGLALARHVLDRPETVAGLRVLDLGAGSGIVGIAAALAGARQVVAADTDPHAMAAIRLNAAANGVSIAPLHGDLLDGSPPAVDLVLVGDLFYDPHLARRVTSFLERCLDEKIDILIGDPFRAHLPRDRLRLVAEYPGADFGEGGRIVERPNGVFRFERPGEPSR</sequence>
<organism evidence="3 4">
    <name type="scientific">Aquibium pacificus</name>
    <dbReference type="NCBI Taxonomy" id="3153579"/>
    <lineage>
        <taxon>Bacteria</taxon>
        <taxon>Pseudomonadati</taxon>
        <taxon>Pseudomonadota</taxon>
        <taxon>Alphaproteobacteria</taxon>
        <taxon>Hyphomicrobiales</taxon>
        <taxon>Phyllobacteriaceae</taxon>
        <taxon>Aquibium</taxon>
    </lineage>
</organism>
<dbReference type="InterPro" id="IPR029063">
    <property type="entry name" value="SAM-dependent_MTases_sf"/>
</dbReference>
<evidence type="ECO:0000256" key="1">
    <source>
        <dbReference type="ARBA" id="ARBA00022603"/>
    </source>
</evidence>
<keyword evidence="3" id="KW-0689">Ribosomal protein</keyword>
<keyword evidence="4" id="KW-1185">Reference proteome</keyword>
<evidence type="ECO:0000313" key="4">
    <source>
        <dbReference type="Proteomes" id="UP001556692"/>
    </source>
</evidence>
<evidence type="ECO:0000256" key="2">
    <source>
        <dbReference type="ARBA" id="ARBA00022679"/>
    </source>
</evidence>
<gene>
    <name evidence="3" type="ORF">ABGN05_20690</name>
</gene>
<dbReference type="CDD" id="cd02440">
    <property type="entry name" value="AdoMet_MTases"/>
    <property type="match status" value="1"/>
</dbReference>
<name>A0ABV3SNM5_9HYPH</name>